<sequence>MFLIRFSFVVGLASQCVFALASTESRRSRRQVALPPLPAQSKAVVETVERQDTVVPPNGKEIPVASSSQTQMPAAAVESPAFLNAKAGPIGSTVVVAVPATRPGAVVETVETDDTVVNPAGVEVPLSKSSTSQITPVAISSVPGGKEVVTPLVSTANAQAPAIHAGIVPVSRGIQVFDTFLEQDTVVGLDGQEVPVNTNVQSRSSPIFLSQGVSKREFADRIPFPLPKGNVTQSKPRMFKIGKGFVPASMKKHLIRTPVAALSRNDVNKMTITVPNGVEVGLAEVKFTTIAALTTQKVPTVPSTTTTIPKTSAIKQQAFLVGNTSLPSLLKNIQKATSNATTARIATTFPTTQIVSAVSTTEQPVVRNITTDGVSQFPMSRENKEIYAIAARAEVSNATFTASTVSSVLMGNVTSNTTIVTTITSKKQTAQTSQGATPMVTTIKKTQTIQTFAPKAVPLDDEMPPVTKKQLDIAAAKALIEPKNIHIANNKTLTHFADFNPRERFE</sequence>
<name>A0A1D1W7K0_RAMVA</name>
<keyword evidence="3" id="KW-1185">Reference proteome</keyword>
<feature type="chain" id="PRO_5008899294" description="DUF4758 domain-containing protein" evidence="1">
    <location>
        <begin position="20"/>
        <end position="506"/>
    </location>
</feature>
<evidence type="ECO:0000313" key="3">
    <source>
        <dbReference type="Proteomes" id="UP000186922"/>
    </source>
</evidence>
<gene>
    <name evidence="2" type="primary">RvY_18871-1</name>
    <name evidence="2" type="synonym">RvY_18871.1</name>
    <name evidence="2" type="ORF">RvY_18871</name>
</gene>
<evidence type="ECO:0000313" key="2">
    <source>
        <dbReference type="EMBL" id="GAV09306.1"/>
    </source>
</evidence>
<organism evidence="2 3">
    <name type="scientific">Ramazzottius varieornatus</name>
    <name type="common">Water bear</name>
    <name type="synonym">Tardigrade</name>
    <dbReference type="NCBI Taxonomy" id="947166"/>
    <lineage>
        <taxon>Eukaryota</taxon>
        <taxon>Metazoa</taxon>
        <taxon>Ecdysozoa</taxon>
        <taxon>Tardigrada</taxon>
        <taxon>Eutardigrada</taxon>
        <taxon>Parachela</taxon>
        <taxon>Hypsibioidea</taxon>
        <taxon>Ramazzottiidae</taxon>
        <taxon>Ramazzottius</taxon>
    </lineage>
</organism>
<dbReference type="Proteomes" id="UP000186922">
    <property type="component" value="Unassembled WGS sequence"/>
</dbReference>
<keyword evidence="1" id="KW-0732">Signal</keyword>
<protein>
    <recommendedName>
        <fullName evidence="4">DUF4758 domain-containing protein</fullName>
    </recommendedName>
</protein>
<comment type="caution">
    <text evidence="2">The sequence shown here is derived from an EMBL/GenBank/DDBJ whole genome shotgun (WGS) entry which is preliminary data.</text>
</comment>
<dbReference type="EMBL" id="BDGG01000021">
    <property type="protein sequence ID" value="GAV09306.1"/>
    <property type="molecule type" value="Genomic_DNA"/>
</dbReference>
<proteinExistence type="predicted"/>
<feature type="signal peptide" evidence="1">
    <location>
        <begin position="1"/>
        <end position="19"/>
    </location>
</feature>
<evidence type="ECO:0000256" key="1">
    <source>
        <dbReference type="SAM" id="SignalP"/>
    </source>
</evidence>
<evidence type="ECO:0008006" key="4">
    <source>
        <dbReference type="Google" id="ProtNLM"/>
    </source>
</evidence>
<reference evidence="2 3" key="1">
    <citation type="journal article" date="2016" name="Nat. Commun.">
        <title>Extremotolerant tardigrade genome and improved radiotolerance of human cultured cells by tardigrade-unique protein.</title>
        <authorList>
            <person name="Hashimoto T."/>
            <person name="Horikawa D.D."/>
            <person name="Saito Y."/>
            <person name="Kuwahara H."/>
            <person name="Kozuka-Hata H."/>
            <person name="Shin-I T."/>
            <person name="Minakuchi Y."/>
            <person name="Ohishi K."/>
            <person name="Motoyama A."/>
            <person name="Aizu T."/>
            <person name="Enomoto A."/>
            <person name="Kondo K."/>
            <person name="Tanaka S."/>
            <person name="Hara Y."/>
            <person name="Koshikawa S."/>
            <person name="Sagara H."/>
            <person name="Miura T."/>
            <person name="Yokobori S."/>
            <person name="Miyagawa K."/>
            <person name="Suzuki Y."/>
            <person name="Kubo T."/>
            <person name="Oyama M."/>
            <person name="Kohara Y."/>
            <person name="Fujiyama A."/>
            <person name="Arakawa K."/>
            <person name="Katayama T."/>
            <person name="Toyoda A."/>
            <person name="Kunieda T."/>
        </authorList>
    </citation>
    <scope>NUCLEOTIDE SEQUENCE [LARGE SCALE GENOMIC DNA]</scope>
    <source>
        <strain evidence="2 3">YOKOZUNA-1</strain>
    </source>
</reference>
<accession>A0A1D1W7K0</accession>
<dbReference type="AlphaFoldDB" id="A0A1D1W7K0"/>